<comment type="similarity">
    <text evidence="3 6">Belongs to the TPP enzyme family.</text>
</comment>
<dbReference type="Proteomes" id="UP000184485">
    <property type="component" value="Unassembled WGS sequence"/>
</dbReference>
<dbReference type="InterPro" id="IPR011766">
    <property type="entry name" value="TPP_enzyme_TPP-bd"/>
</dbReference>
<dbReference type="InterPro" id="IPR029035">
    <property type="entry name" value="DHS-like_NAD/FAD-binding_dom"/>
</dbReference>
<dbReference type="GO" id="GO:0009097">
    <property type="term" value="P:isoleucine biosynthetic process"/>
    <property type="evidence" value="ECO:0007669"/>
    <property type="project" value="TreeGrafter"/>
</dbReference>
<evidence type="ECO:0000256" key="3">
    <source>
        <dbReference type="ARBA" id="ARBA00007812"/>
    </source>
</evidence>
<dbReference type="Pfam" id="PF02776">
    <property type="entry name" value="TPP_enzyme_N"/>
    <property type="match status" value="1"/>
</dbReference>
<evidence type="ECO:0000256" key="2">
    <source>
        <dbReference type="ARBA" id="ARBA00001964"/>
    </source>
</evidence>
<keyword evidence="4" id="KW-0479">Metal-binding</keyword>
<dbReference type="PANTHER" id="PTHR18968:SF166">
    <property type="entry name" value="2-HYDROXYACYL-COA LYASE 2"/>
    <property type="match status" value="1"/>
</dbReference>
<dbReference type="GO" id="GO:0005948">
    <property type="term" value="C:acetolactate synthase complex"/>
    <property type="evidence" value="ECO:0007669"/>
    <property type="project" value="TreeGrafter"/>
</dbReference>
<evidence type="ECO:0000259" key="7">
    <source>
        <dbReference type="Pfam" id="PF00205"/>
    </source>
</evidence>
<comment type="cofactor">
    <cofactor evidence="1">
        <name>Mg(2+)</name>
        <dbReference type="ChEBI" id="CHEBI:18420"/>
    </cofactor>
</comment>
<dbReference type="InterPro" id="IPR029061">
    <property type="entry name" value="THDP-binding"/>
</dbReference>
<dbReference type="RefSeq" id="WP_073057487.1">
    <property type="nucleotide sequence ID" value="NZ_FQUP01000005.1"/>
</dbReference>
<reference evidence="10 11" key="1">
    <citation type="submission" date="2016-11" db="EMBL/GenBank/DDBJ databases">
        <authorList>
            <person name="Jaros S."/>
            <person name="Januszkiewicz K."/>
            <person name="Wedrychowicz H."/>
        </authorList>
    </citation>
    <scope>NUCLEOTIDE SEQUENCE [LARGE SCALE GENOMIC DNA]</scope>
    <source>
        <strain evidence="10 11">DSM 19436</strain>
    </source>
</reference>
<feature type="domain" description="Thiamine pyrophosphate enzyme central" evidence="7">
    <location>
        <begin position="212"/>
        <end position="350"/>
    </location>
</feature>
<evidence type="ECO:0000256" key="1">
    <source>
        <dbReference type="ARBA" id="ARBA00001946"/>
    </source>
</evidence>
<dbReference type="GO" id="GO:0030976">
    <property type="term" value="F:thiamine pyrophosphate binding"/>
    <property type="evidence" value="ECO:0007669"/>
    <property type="project" value="InterPro"/>
</dbReference>
<evidence type="ECO:0000313" key="10">
    <source>
        <dbReference type="EMBL" id="SHG52697.1"/>
    </source>
</evidence>
<dbReference type="Gene3D" id="3.40.50.1220">
    <property type="entry name" value="TPP-binding domain"/>
    <property type="match status" value="1"/>
</dbReference>
<organism evidence="10 11">
    <name type="scientific">Kaistia soli DSM 19436</name>
    <dbReference type="NCBI Taxonomy" id="1122133"/>
    <lineage>
        <taxon>Bacteria</taxon>
        <taxon>Pseudomonadati</taxon>
        <taxon>Pseudomonadota</taxon>
        <taxon>Alphaproteobacteria</taxon>
        <taxon>Hyphomicrobiales</taxon>
        <taxon>Kaistiaceae</taxon>
        <taxon>Kaistia</taxon>
    </lineage>
</organism>
<dbReference type="CDD" id="cd07035">
    <property type="entry name" value="TPP_PYR_POX_like"/>
    <property type="match status" value="1"/>
</dbReference>
<dbReference type="Pfam" id="PF00205">
    <property type="entry name" value="TPP_enzyme_M"/>
    <property type="match status" value="1"/>
</dbReference>
<dbReference type="SUPFAM" id="SSF52467">
    <property type="entry name" value="DHS-like NAD/FAD-binding domain"/>
    <property type="match status" value="1"/>
</dbReference>
<dbReference type="GO" id="GO:0009099">
    <property type="term" value="P:L-valine biosynthetic process"/>
    <property type="evidence" value="ECO:0007669"/>
    <property type="project" value="TreeGrafter"/>
</dbReference>
<comment type="cofactor">
    <cofactor evidence="2">
        <name>thiamine diphosphate</name>
        <dbReference type="ChEBI" id="CHEBI:58937"/>
    </cofactor>
</comment>
<keyword evidence="11" id="KW-1185">Reference proteome</keyword>
<evidence type="ECO:0000256" key="5">
    <source>
        <dbReference type="ARBA" id="ARBA00023052"/>
    </source>
</evidence>
<dbReference type="EMBL" id="FQUP01000005">
    <property type="protein sequence ID" value="SHG52697.1"/>
    <property type="molecule type" value="Genomic_DNA"/>
</dbReference>
<dbReference type="GO" id="GO:0000287">
    <property type="term" value="F:magnesium ion binding"/>
    <property type="evidence" value="ECO:0007669"/>
    <property type="project" value="InterPro"/>
</dbReference>
<dbReference type="PANTHER" id="PTHR18968">
    <property type="entry name" value="THIAMINE PYROPHOSPHATE ENZYMES"/>
    <property type="match status" value="1"/>
</dbReference>
<dbReference type="AlphaFoldDB" id="A0A1M5KIV0"/>
<proteinExistence type="inferred from homology"/>
<dbReference type="SUPFAM" id="SSF52518">
    <property type="entry name" value="Thiamin diphosphate-binding fold (THDP-binding)"/>
    <property type="match status" value="2"/>
</dbReference>
<gene>
    <name evidence="10" type="ORF">SAMN02745157_4407</name>
</gene>
<dbReference type="PROSITE" id="PS00187">
    <property type="entry name" value="TPP_ENZYMES"/>
    <property type="match status" value="1"/>
</dbReference>
<protein>
    <submittedName>
        <fullName evidence="10">Acetolactate synthase-1/2/3 large subunit</fullName>
    </submittedName>
</protein>
<dbReference type="InterPro" id="IPR012000">
    <property type="entry name" value="Thiamin_PyroP_enz_cen_dom"/>
</dbReference>
<dbReference type="InterPro" id="IPR000399">
    <property type="entry name" value="TPP-bd_CS"/>
</dbReference>
<dbReference type="STRING" id="1122133.SAMN02745157_4407"/>
<evidence type="ECO:0000259" key="9">
    <source>
        <dbReference type="Pfam" id="PF02776"/>
    </source>
</evidence>
<feature type="domain" description="Thiamine pyrophosphate enzyme N-terminal TPP-binding" evidence="9">
    <location>
        <begin position="18"/>
        <end position="122"/>
    </location>
</feature>
<dbReference type="GO" id="GO:0003984">
    <property type="term" value="F:acetolactate synthase activity"/>
    <property type="evidence" value="ECO:0007669"/>
    <property type="project" value="TreeGrafter"/>
</dbReference>
<dbReference type="OrthoDB" id="4494979at2"/>
<name>A0A1M5KIV0_9HYPH</name>
<dbReference type="Gene3D" id="3.40.50.970">
    <property type="match status" value="2"/>
</dbReference>
<dbReference type="GO" id="GO:0050660">
    <property type="term" value="F:flavin adenine dinucleotide binding"/>
    <property type="evidence" value="ECO:0007669"/>
    <property type="project" value="TreeGrafter"/>
</dbReference>
<evidence type="ECO:0000259" key="8">
    <source>
        <dbReference type="Pfam" id="PF02775"/>
    </source>
</evidence>
<evidence type="ECO:0000313" key="11">
    <source>
        <dbReference type="Proteomes" id="UP000184485"/>
    </source>
</evidence>
<dbReference type="InterPro" id="IPR045229">
    <property type="entry name" value="TPP_enz"/>
</dbReference>
<accession>A0A1M5KIV0</accession>
<dbReference type="Pfam" id="PF02775">
    <property type="entry name" value="TPP_enzyme_C"/>
    <property type="match status" value="1"/>
</dbReference>
<feature type="domain" description="Thiamine pyrophosphate enzyme TPP-binding" evidence="8">
    <location>
        <begin position="414"/>
        <end position="559"/>
    </location>
</feature>
<keyword evidence="5 6" id="KW-0786">Thiamine pyrophosphate</keyword>
<dbReference type="InterPro" id="IPR012001">
    <property type="entry name" value="Thiamin_PyroP_enz_TPP-bd_dom"/>
</dbReference>
<evidence type="ECO:0000256" key="4">
    <source>
        <dbReference type="ARBA" id="ARBA00022723"/>
    </source>
</evidence>
<evidence type="ECO:0000256" key="6">
    <source>
        <dbReference type="RuleBase" id="RU362132"/>
    </source>
</evidence>
<sequence length="587" mass="61724">MHDISNRATASEDKIRLTGGQALERVLKASGIQNVYGVVGGAFGPFLASISKGNAIKYVGARHEAAGAFMAAAEFYSTGRIAVCLGEQGPGGLNLLSGLGVAHNNNLALLAITTNVPLISAYPHEGKLMDADHKRLFEGLTSWNATINDVSRLPALVRRALRHALTGCPGPVHLDIPMDVLVESDDFGLDELDAPLSHFLPSGRQPAETAAVQRAAEILARAERPLIIGGTGVCHADAQAELMTVISRLGAAATSTMTGVGAVPSSYEGFIGSSGVIGGPVIHRAMHEADVILAVGCKFSSYMWDVDRPAVRGWPEQQLIQIDIDPTRLGNAAPLAVGLLGDARAVLGQLSGALAAISAPLLPNRWTTELTAEFASYSRALEDLPETIDGLIHPAALARRIGTLLGDKGLVVFDGGHTTFWSNALTPAERPRTRFNDACMAQLGFGTPFAIGLKHLHPNETVVNITGDGSFGFTLAELDTARRYGLPVINIIHNNAAWGIIAFGQKLGGFELGGSLDGTDYAAIARGFGCYGEVVTDLDDFDAAFARAIASNVPAVLDVRVGFVPHPQMPAFGRIGLAQPRRNNGGH</sequence>